<evidence type="ECO:0000256" key="4">
    <source>
        <dbReference type="SAM" id="SignalP"/>
    </source>
</evidence>
<evidence type="ECO:0000313" key="6">
    <source>
        <dbReference type="EMBL" id="CAH2241838.1"/>
    </source>
</evidence>
<dbReference type="Gene3D" id="2.10.90.10">
    <property type="entry name" value="Cystine-knot cytokines"/>
    <property type="match status" value="1"/>
</dbReference>
<dbReference type="GO" id="GO:0005121">
    <property type="term" value="F:Toll binding"/>
    <property type="evidence" value="ECO:0007669"/>
    <property type="project" value="TreeGrafter"/>
</dbReference>
<dbReference type="OrthoDB" id="6359065at2759"/>
<evidence type="ECO:0000313" key="7">
    <source>
        <dbReference type="Proteomes" id="UP000838756"/>
    </source>
</evidence>
<dbReference type="InterPro" id="IPR029034">
    <property type="entry name" value="Cystine-knot_cytokine"/>
</dbReference>
<dbReference type="SUPFAM" id="SSF57501">
    <property type="entry name" value="Cystine-knot cytokines"/>
    <property type="match status" value="1"/>
</dbReference>
<evidence type="ECO:0000256" key="3">
    <source>
        <dbReference type="ARBA" id="ARBA00023180"/>
    </source>
</evidence>
<dbReference type="GO" id="GO:0008083">
    <property type="term" value="F:growth factor activity"/>
    <property type="evidence" value="ECO:0007669"/>
    <property type="project" value="TreeGrafter"/>
</dbReference>
<dbReference type="AlphaFoldDB" id="A0A8S4RW59"/>
<dbReference type="InterPro" id="IPR032104">
    <property type="entry name" value="Spaetzle"/>
</dbReference>
<dbReference type="EMBL" id="CAKXAJ010025590">
    <property type="protein sequence ID" value="CAH2241838.1"/>
    <property type="molecule type" value="Genomic_DNA"/>
</dbReference>
<sequence>MALPRVIVSALQFMFILQTTLPYVLAYDPCEEFGICEDVDNYPTELVRGLIKELKSKNTIFNNDAIDMFVANRFDVEKEELCDFTQLHMIPRKAKDSKGILRIILNDLNDPVQGFNIATCNKRNSKCTDLLGFSATHKGVCIQKFTLREMYYLDDNNQTARTHFKIPICCSCMLNPIN</sequence>
<dbReference type="GO" id="GO:0021556">
    <property type="term" value="P:central nervous system formation"/>
    <property type="evidence" value="ECO:0007669"/>
    <property type="project" value="TreeGrafter"/>
</dbReference>
<protein>
    <submittedName>
        <fullName evidence="6">Jg16229 protein</fullName>
    </submittedName>
</protein>
<dbReference type="Proteomes" id="UP000838756">
    <property type="component" value="Unassembled WGS sequence"/>
</dbReference>
<dbReference type="InterPro" id="IPR052444">
    <property type="entry name" value="Spz/Toll_ligand-like"/>
</dbReference>
<evidence type="ECO:0000256" key="1">
    <source>
        <dbReference type="ARBA" id="ARBA00022729"/>
    </source>
</evidence>
<gene>
    <name evidence="6" type="primary">jg16229</name>
    <name evidence="6" type="ORF">PAEG_LOCUS18227</name>
</gene>
<proteinExistence type="predicted"/>
<feature type="chain" id="PRO_5035749705" evidence="4">
    <location>
        <begin position="27"/>
        <end position="178"/>
    </location>
</feature>
<comment type="caution">
    <text evidence="6">The sequence shown here is derived from an EMBL/GenBank/DDBJ whole genome shotgun (WGS) entry which is preliminary data.</text>
</comment>
<keyword evidence="1 4" id="KW-0732">Signal</keyword>
<keyword evidence="3" id="KW-0325">Glycoprotein</keyword>
<dbReference type="PANTHER" id="PTHR23199:SF12">
    <property type="entry name" value="NEUROTROPHIN 1-RELATED"/>
    <property type="match status" value="1"/>
</dbReference>
<keyword evidence="2" id="KW-1015">Disulfide bond</keyword>
<evidence type="ECO:0000256" key="2">
    <source>
        <dbReference type="ARBA" id="ARBA00023157"/>
    </source>
</evidence>
<feature type="signal peptide" evidence="4">
    <location>
        <begin position="1"/>
        <end position="26"/>
    </location>
</feature>
<keyword evidence="7" id="KW-1185">Reference proteome</keyword>
<accession>A0A8S4RW59</accession>
<evidence type="ECO:0000259" key="5">
    <source>
        <dbReference type="Pfam" id="PF16077"/>
    </source>
</evidence>
<dbReference type="PANTHER" id="PTHR23199">
    <property type="entry name" value="NEUROTROPHIN 1-RELATED"/>
    <property type="match status" value="1"/>
</dbReference>
<reference evidence="6" key="1">
    <citation type="submission" date="2022-03" db="EMBL/GenBank/DDBJ databases">
        <authorList>
            <person name="Lindestad O."/>
        </authorList>
    </citation>
    <scope>NUCLEOTIDE SEQUENCE</scope>
</reference>
<organism evidence="6 7">
    <name type="scientific">Pararge aegeria aegeria</name>
    <dbReference type="NCBI Taxonomy" id="348720"/>
    <lineage>
        <taxon>Eukaryota</taxon>
        <taxon>Metazoa</taxon>
        <taxon>Ecdysozoa</taxon>
        <taxon>Arthropoda</taxon>
        <taxon>Hexapoda</taxon>
        <taxon>Insecta</taxon>
        <taxon>Pterygota</taxon>
        <taxon>Neoptera</taxon>
        <taxon>Endopterygota</taxon>
        <taxon>Lepidoptera</taxon>
        <taxon>Glossata</taxon>
        <taxon>Ditrysia</taxon>
        <taxon>Papilionoidea</taxon>
        <taxon>Nymphalidae</taxon>
        <taxon>Satyrinae</taxon>
        <taxon>Satyrini</taxon>
        <taxon>Parargina</taxon>
        <taxon>Pararge</taxon>
    </lineage>
</organism>
<feature type="domain" description="Spaetzle" evidence="5">
    <location>
        <begin position="80"/>
        <end position="173"/>
    </location>
</feature>
<name>A0A8S4RW59_9NEOP</name>
<dbReference type="Pfam" id="PF16077">
    <property type="entry name" value="Spaetzle"/>
    <property type="match status" value="1"/>
</dbReference>
<dbReference type="GO" id="GO:0005615">
    <property type="term" value="C:extracellular space"/>
    <property type="evidence" value="ECO:0007669"/>
    <property type="project" value="UniProtKB-ARBA"/>
</dbReference>
<dbReference type="GO" id="GO:0045087">
    <property type="term" value="P:innate immune response"/>
    <property type="evidence" value="ECO:0007669"/>
    <property type="project" value="TreeGrafter"/>
</dbReference>